<reference evidence="3" key="1">
    <citation type="submission" date="2017-02" db="UniProtKB">
        <authorList>
            <consortium name="WormBaseParasite"/>
        </authorList>
    </citation>
    <scope>IDENTIFICATION</scope>
</reference>
<name>A0A0R3X2M5_HYDTA</name>
<dbReference type="WBParaSite" id="TTAC_0000755101-mRNA-1">
    <property type="protein sequence ID" value="TTAC_0000755101-mRNA-1"/>
    <property type="gene ID" value="TTAC_0000755101"/>
</dbReference>
<organism evidence="3">
    <name type="scientific">Hydatigena taeniaeformis</name>
    <name type="common">Feline tapeworm</name>
    <name type="synonym">Taenia taeniaeformis</name>
    <dbReference type="NCBI Taxonomy" id="6205"/>
    <lineage>
        <taxon>Eukaryota</taxon>
        <taxon>Metazoa</taxon>
        <taxon>Spiralia</taxon>
        <taxon>Lophotrochozoa</taxon>
        <taxon>Platyhelminthes</taxon>
        <taxon>Cestoda</taxon>
        <taxon>Eucestoda</taxon>
        <taxon>Cyclophyllidea</taxon>
        <taxon>Taeniidae</taxon>
        <taxon>Hydatigera</taxon>
    </lineage>
</organism>
<evidence type="ECO:0000313" key="1">
    <source>
        <dbReference type="EMBL" id="VDM31933.1"/>
    </source>
</evidence>
<protein>
    <submittedName>
        <fullName evidence="3">CTLH domain-containing protein</fullName>
    </submittedName>
</protein>
<gene>
    <name evidence="1" type="ORF">TTAC_LOCUS7536</name>
</gene>
<dbReference type="EMBL" id="UYWX01020381">
    <property type="protein sequence ID" value="VDM31933.1"/>
    <property type="molecule type" value="Genomic_DNA"/>
</dbReference>
<accession>A0A0R3X2M5</accession>
<sequence>MGGEPFMNPEVAQFYNNIVNTSSNEPYEDVIRFLEFVRNSEVSEDCILNMRQDASSLVSADVTQQIIERHMKFLLLVQFEYTRSLPSHDPDSIDSNLSEWVCVLFLHRYAKAAQILERLSVCSLTQSNWKDFIKKDLVDRLGFFCNPSNECFRYASSHGKTLAQIYMNIGLEPPSCLPHLDEPDDDSGNDNDRVIDNPSSFSLVDLEDPLISVEGPKTPTREMLSPRTAKISARNSLPRALFTDSFVLTQNEGLSWFSASQISPE</sequence>
<proteinExistence type="predicted"/>
<dbReference type="AlphaFoldDB" id="A0A0R3X2M5"/>
<dbReference type="OrthoDB" id="6249499at2759"/>
<reference evidence="1 2" key="2">
    <citation type="submission" date="2018-11" db="EMBL/GenBank/DDBJ databases">
        <authorList>
            <consortium name="Pathogen Informatics"/>
        </authorList>
    </citation>
    <scope>NUCLEOTIDE SEQUENCE [LARGE SCALE GENOMIC DNA]</scope>
</reference>
<evidence type="ECO:0000313" key="3">
    <source>
        <dbReference type="WBParaSite" id="TTAC_0000755101-mRNA-1"/>
    </source>
</evidence>
<dbReference type="Proteomes" id="UP000274429">
    <property type="component" value="Unassembled WGS sequence"/>
</dbReference>
<dbReference type="STRING" id="6205.A0A0R3X2M5"/>
<evidence type="ECO:0000313" key="2">
    <source>
        <dbReference type="Proteomes" id="UP000274429"/>
    </source>
</evidence>
<keyword evidence="2" id="KW-1185">Reference proteome</keyword>